<dbReference type="InterPro" id="IPR036278">
    <property type="entry name" value="Sialidase_sf"/>
</dbReference>
<dbReference type="AlphaFoldDB" id="A0A813HM36"/>
<dbReference type="SUPFAM" id="SSF50939">
    <property type="entry name" value="Sialidases"/>
    <property type="match status" value="1"/>
</dbReference>
<sequence>MPGPYPVQMPQARQMPAGVPTFGAYGEPSSARPSQTMPVMSYRAMPGNPSLVAEVVQRPGSGYHSTPVPQVVPAVTINLQGCWRHSACAAPEPSRQPPVKYSLTGSWFPGLGWSAGRETSLWSAGRETSLWSDGSLCQPVLELQLARLLIPLPRQYCQWLGQLPGSLVGIYWSRVPAARASIATCTKEGTPEQISTRSGCGKAPYASMTPVVGTSDAYHFGFKIPKEVVDMLGMSLYPKIRRRDVYVPALAPPGMTSASLSPKAEAIRNTLGLQASRANEAHLAEELKAARAEIERLAAELAASGRSGEESPRYGMLASAPREVPEQNRVRLVDRQDRPKSPGASIDLSLGLDPRRLPQLSNSARRPSTRRGPQAHLVSESGEVAPFARWTLPEAEATRLQYLDSIAAMKLKKQQKQFRTPSVKLKMSGWTNEGTCGMRPVRCIERADDGSLMGSFSTGKRIVFVTANTDGQGWTETGCVVSSEEQLEYADPNILHIPGTCSVFCAFRIQNRSPDPDFSWQVVVCRSDDSGKLWQFDSVVETSPPGGLFVGAPFLLLRSNGNLQIYYDSELDAAQLGCHGYQWLMMRERLNGIRGEWAPGRRVLDNGIISEIEAGFQPGLLRDGMASVVQLDEDNLLLVMEAVDVKLPHQNIIQGQRSPDGGQTWWPRFDVYRGRTASCGTNFNAYNPWVCRPGSGPAYVAFCTDEDFPEPPDPSNTPVEKRRAHVKLVRSLADFQSWSAADVLNNDGDKMYNPGLFELSPNKLCSTIDLLNGTRAMFEQSSE</sequence>
<accession>A0A813HM36</accession>
<proteinExistence type="predicted"/>
<feature type="compositionally biased region" description="Basic and acidic residues" evidence="1">
    <location>
        <begin position="323"/>
        <end position="340"/>
    </location>
</feature>
<evidence type="ECO:0000313" key="3">
    <source>
        <dbReference type="Proteomes" id="UP000654075"/>
    </source>
</evidence>
<name>A0A813HM36_POLGL</name>
<dbReference type="EMBL" id="CAJNNV010032076">
    <property type="protein sequence ID" value="CAE8638822.1"/>
    <property type="molecule type" value="Genomic_DNA"/>
</dbReference>
<reference evidence="2" key="1">
    <citation type="submission" date="2021-02" db="EMBL/GenBank/DDBJ databases">
        <authorList>
            <person name="Dougan E. K."/>
            <person name="Rhodes N."/>
            <person name="Thang M."/>
            <person name="Chan C."/>
        </authorList>
    </citation>
    <scope>NUCLEOTIDE SEQUENCE</scope>
</reference>
<keyword evidence="3" id="KW-1185">Reference proteome</keyword>
<dbReference type="Proteomes" id="UP000654075">
    <property type="component" value="Unassembled WGS sequence"/>
</dbReference>
<evidence type="ECO:0000313" key="2">
    <source>
        <dbReference type="EMBL" id="CAE8638822.1"/>
    </source>
</evidence>
<gene>
    <name evidence="2" type="ORF">PGLA1383_LOCUS53938</name>
</gene>
<comment type="caution">
    <text evidence="2">The sequence shown here is derived from an EMBL/GenBank/DDBJ whole genome shotgun (WGS) entry which is preliminary data.</text>
</comment>
<feature type="region of interest" description="Disordered" evidence="1">
    <location>
        <begin position="303"/>
        <end position="380"/>
    </location>
</feature>
<evidence type="ECO:0008006" key="4">
    <source>
        <dbReference type="Google" id="ProtNLM"/>
    </source>
</evidence>
<dbReference type="Gene3D" id="2.120.10.10">
    <property type="match status" value="1"/>
</dbReference>
<protein>
    <recommendedName>
        <fullName evidence="4">Sialidase domain-containing protein</fullName>
    </recommendedName>
</protein>
<organism evidence="2 3">
    <name type="scientific">Polarella glacialis</name>
    <name type="common">Dinoflagellate</name>
    <dbReference type="NCBI Taxonomy" id="89957"/>
    <lineage>
        <taxon>Eukaryota</taxon>
        <taxon>Sar</taxon>
        <taxon>Alveolata</taxon>
        <taxon>Dinophyceae</taxon>
        <taxon>Suessiales</taxon>
        <taxon>Suessiaceae</taxon>
        <taxon>Polarella</taxon>
    </lineage>
</organism>
<evidence type="ECO:0000256" key="1">
    <source>
        <dbReference type="SAM" id="MobiDB-lite"/>
    </source>
</evidence>